<reference evidence="3" key="3">
    <citation type="submission" date="2016-06" db="UniProtKB">
        <authorList>
            <consortium name="WormBaseParasite"/>
        </authorList>
    </citation>
    <scope>IDENTIFICATION</scope>
</reference>
<name>A0A183CD53_GLOPA</name>
<evidence type="ECO:0000313" key="2">
    <source>
        <dbReference type="Proteomes" id="UP000050741"/>
    </source>
</evidence>
<accession>A0A183CD53</accession>
<evidence type="ECO:0000313" key="3">
    <source>
        <dbReference type="WBParaSite" id="GPLIN_001080700"/>
    </source>
</evidence>
<reference evidence="2" key="2">
    <citation type="submission" date="2014-05" db="EMBL/GenBank/DDBJ databases">
        <title>The genome and life-stage specific transcriptomes of Globodera pallida elucidate key aspects of plant parasitism by a cyst nematode.</title>
        <authorList>
            <person name="Cotton J.A."/>
            <person name="Lilley C.J."/>
            <person name="Jones L.M."/>
            <person name="Kikuchi T."/>
            <person name="Reid A.J."/>
            <person name="Thorpe P."/>
            <person name="Tsai I.J."/>
            <person name="Beasley H."/>
            <person name="Blok V."/>
            <person name="Cock P.J.A."/>
            <person name="Van den Akker S.E."/>
            <person name="Holroyd N."/>
            <person name="Hunt M."/>
            <person name="Mantelin S."/>
            <person name="Naghra H."/>
            <person name="Pain A."/>
            <person name="Palomares-Rius J.E."/>
            <person name="Zarowiecki M."/>
            <person name="Berriman M."/>
            <person name="Jones J.T."/>
            <person name="Urwin P.E."/>
        </authorList>
    </citation>
    <scope>NUCLEOTIDE SEQUENCE [LARGE SCALE GENOMIC DNA]</scope>
    <source>
        <strain evidence="2">Lindley</strain>
    </source>
</reference>
<organism evidence="2 3">
    <name type="scientific">Globodera pallida</name>
    <name type="common">Potato cyst nematode worm</name>
    <name type="synonym">Heterodera pallida</name>
    <dbReference type="NCBI Taxonomy" id="36090"/>
    <lineage>
        <taxon>Eukaryota</taxon>
        <taxon>Metazoa</taxon>
        <taxon>Ecdysozoa</taxon>
        <taxon>Nematoda</taxon>
        <taxon>Chromadorea</taxon>
        <taxon>Rhabditida</taxon>
        <taxon>Tylenchina</taxon>
        <taxon>Tylenchomorpha</taxon>
        <taxon>Tylenchoidea</taxon>
        <taxon>Heteroderidae</taxon>
        <taxon>Heteroderinae</taxon>
        <taxon>Globodera</taxon>
    </lineage>
</organism>
<proteinExistence type="predicted"/>
<dbReference type="InterPro" id="IPR056017">
    <property type="entry name" value="DUF7596"/>
</dbReference>
<sequence length="317" mass="35284">MKVNNDIFIKFYYCKMSAAAVLPSLPAKCPLPVQNIPKSTSASIEDQQGKLVAHCVLVQCTKGQAYLIIQQLDNSVAPKAVTLCVPDMDRPFDLKIKTISDTHPNRMHMPVYIQVHYNPEERCPLEHLVDLLAETVLGRHNFELRKNLTIDLFDSAANAAIRDGAGFIVTDRHRLQQISFGAKQARAVLAPTNEVLISPASDDPAELLQYDATLSTHQRADFLRFLMKECKNVLVAHWSSAKLAADALKIEKEKKKEKEGKGVNSEKEEVANTVAGYLIASGERVLCLYAENYKIADSLLAAHIDRNQQKGTEFKSL</sequence>
<dbReference type="WBParaSite" id="GPLIN_001080700">
    <property type="protein sequence ID" value="GPLIN_001080700"/>
    <property type="gene ID" value="GPLIN_001080700"/>
</dbReference>
<keyword evidence="2" id="KW-1185">Reference proteome</keyword>
<evidence type="ECO:0000259" key="1">
    <source>
        <dbReference type="Pfam" id="PF24524"/>
    </source>
</evidence>
<reference evidence="2" key="1">
    <citation type="submission" date="2013-12" db="EMBL/GenBank/DDBJ databases">
        <authorList>
            <person name="Aslett M."/>
        </authorList>
    </citation>
    <scope>NUCLEOTIDE SEQUENCE [LARGE SCALE GENOMIC DNA]</scope>
    <source>
        <strain evidence="2">Lindley</strain>
    </source>
</reference>
<dbReference type="Pfam" id="PF24524">
    <property type="entry name" value="DUF7596"/>
    <property type="match status" value="1"/>
</dbReference>
<feature type="domain" description="DUF7596" evidence="1">
    <location>
        <begin position="24"/>
        <end position="169"/>
    </location>
</feature>
<dbReference type="Proteomes" id="UP000050741">
    <property type="component" value="Unassembled WGS sequence"/>
</dbReference>
<protein>
    <submittedName>
        <fullName evidence="3">MPN domain-containing protein</fullName>
    </submittedName>
</protein>
<dbReference type="AlphaFoldDB" id="A0A183CD53"/>